<feature type="region of interest" description="NMPbind" evidence="10">
    <location>
        <begin position="49"/>
        <end position="72"/>
    </location>
</feature>
<evidence type="ECO:0000256" key="2">
    <source>
        <dbReference type="ARBA" id="ARBA00022490"/>
    </source>
</evidence>
<dbReference type="Pfam" id="PF13238">
    <property type="entry name" value="AAA_18"/>
    <property type="match status" value="1"/>
</dbReference>
<keyword evidence="7 10" id="KW-0418">Kinase</keyword>
<reference evidence="11" key="1">
    <citation type="journal article" date="2022" name="Proc. Natl. Acad. Sci. U.S.A.">
        <title>Life cycle and functional genomics of the unicellular red alga Galdieria for elucidating algal and plant evolution and industrial use.</title>
        <authorList>
            <person name="Hirooka S."/>
            <person name="Itabashi T."/>
            <person name="Ichinose T.M."/>
            <person name="Onuma R."/>
            <person name="Fujiwara T."/>
            <person name="Yamashita S."/>
            <person name="Jong L.W."/>
            <person name="Tomita R."/>
            <person name="Iwane A.H."/>
            <person name="Miyagishima S.Y."/>
        </authorList>
    </citation>
    <scope>NUCLEOTIDE SEQUENCE</scope>
    <source>
        <strain evidence="11">NBRC 102759</strain>
    </source>
</reference>
<comment type="subunit">
    <text evidence="10">Interacts with small ribosomal subunit protein uS11. Not a structural component of 43S pre-ribosomes, but transiently interacts with them by binding to uS11.</text>
</comment>
<dbReference type="PANTHER" id="PTHR12595">
    <property type="entry name" value="POS9-ACTIVATING FACTOR FAP7-RELATED"/>
    <property type="match status" value="1"/>
</dbReference>
<keyword evidence="4 10" id="KW-0698">rRNA processing</keyword>
<dbReference type="GO" id="GO:0005524">
    <property type="term" value="F:ATP binding"/>
    <property type="evidence" value="ECO:0007669"/>
    <property type="project" value="UniProtKB-KW"/>
</dbReference>
<feature type="binding site" evidence="10">
    <location>
        <position position="34"/>
    </location>
    <ligand>
        <name>ATP</name>
        <dbReference type="ChEBI" id="CHEBI:30616"/>
    </ligand>
</feature>
<feature type="binding site" evidence="10">
    <location>
        <position position="31"/>
    </location>
    <ligand>
        <name>ATP</name>
        <dbReference type="ChEBI" id="CHEBI:30616"/>
    </ligand>
</feature>
<dbReference type="PANTHER" id="PTHR12595:SF0">
    <property type="entry name" value="ADENYLATE KINASE ISOENZYME 6"/>
    <property type="match status" value="1"/>
</dbReference>
<evidence type="ECO:0000313" key="11">
    <source>
        <dbReference type="EMBL" id="GJQ12800.1"/>
    </source>
</evidence>
<dbReference type="InterPro" id="IPR027417">
    <property type="entry name" value="P-loop_NTPase"/>
</dbReference>
<evidence type="ECO:0000256" key="9">
    <source>
        <dbReference type="ARBA" id="ARBA00023242"/>
    </source>
</evidence>
<comment type="similarity">
    <text evidence="10">Belongs to the adenylate kinase family. AK6 subfamily.</text>
</comment>
<feature type="binding site" evidence="10">
    <location>
        <position position="33"/>
    </location>
    <ligand>
        <name>ATP</name>
        <dbReference type="ChEBI" id="CHEBI:30616"/>
    </ligand>
</feature>
<evidence type="ECO:0000256" key="4">
    <source>
        <dbReference type="ARBA" id="ARBA00022552"/>
    </source>
</evidence>
<dbReference type="HAMAP" id="MF_00039">
    <property type="entry name" value="Adenylate_kinase_AK6"/>
    <property type="match status" value="1"/>
</dbReference>
<feature type="binding site" evidence="10">
    <location>
        <position position="32"/>
    </location>
    <ligand>
        <name>ATP</name>
        <dbReference type="ChEBI" id="CHEBI:30616"/>
    </ligand>
</feature>
<accession>A0A9C7PYL2</accession>
<keyword evidence="6 10" id="KW-0547">Nucleotide-binding</keyword>
<evidence type="ECO:0000256" key="7">
    <source>
        <dbReference type="ARBA" id="ARBA00022777"/>
    </source>
</evidence>
<keyword evidence="2 10" id="KW-0963">Cytoplasm</keyword>
<keyword evidence="3 10" id="KW-0690">Ribosome biogenesis</keyword>
<dbReference type="SUPFAM" id="SSF52540">
    <property type="entry name" value="P-loop containing nucleoside triphosphate hydrolases"/>
    <property type="match status" value="1"/>
</dbReference>
<feature type="binding site" evidence="10">
    <location>
        <position position="125"/>
    </location>
    <ligand>
        <name>ATP</name>
        <dbReference type="ChEBI" id="CHEBI:30616"/>
    </ligand>
</feature>
<dbReference type="Gene3D" id="3.40.50.300">
    <property type="entry name" value="P-loop containing nucleotide triphosphate hydrolases"/>
    <property type="match status" value="1"/>
</dbReference>
<keyword evidence="8 10" id="KW-0067">ATP-binding</keyword>
<dbReference type="FunFam" id="3.40.50.300:FF:000372">
    <property type="entry name" value="Adenylate kinase isoenzyme 6 homolog"/>
    <property type="match status" value="1"/>
</dbReference>
<dbReference type="GO" id="GO:0004017">
    <property type="term" value="F:AMP kinase activity"/>
    <property type="evidence" value="ECO:0007669"/>
    <property type="project" value="UniProtKB-UniRule"/>
</dbReference>
<evidence type="ECO:0000256" key="8">
    <source>
        <dbReference type="ARBA" id="ARBA00022840"/>
    </source>
</evidence>
<sequence>MTEQDNILNSSQPSLPKYRRNILLVGTPGTGKTSLAKRLTAVTPLTHIEVGKFAEEHNCLGSYDEQLECFEIEEEKLIPILANFLKPGGYIVEYHGCEWLTSCKIDLVLVLQTETAPLYDRLKARGYSGRKLEENMECEIMQVILDEAYGCFDKQKIWVVPSNNEQDLEDTVERVKKFLESSN</sequence>
<dbReference type="GO" id="GO:0005634">
    <property type="term" value="C:nucleus"/>
    <property type="evidence" value="ECO:0007669"/>
    <property type="project" value="UniProtKB-SubCell"/>
</dbReference>
<evidence type="ECO:0000256" key="1">
    <source>
        <dbReference type="ARBA" id="ARBA00000582"/>
    </source>
</evidence>
<dbReference type="OrthoDB" id="10251185at2759"/>
<organism evidence="11 12">
    <name type="scientific">Galdieria partita</name>
    <dbReference type="NCBI Taxonomy" id="83374"/>
    <lineage>
        <taxon>Eukaryota</taxon>
        <taxon>Rhodophyta</taxon>
        <taxon>Bangiophyceae</taxon>
        <taxon>Galdieriales</taxon>
        <taxon>Galdieriaceae</taxon>
        <taxon>Galdieria</taxon>
    </lineage>
</organism>
<evidence type="ECO:0000313" key="12">
    <source>
        <dbReference type="Proteomes" id="UP001061958"/>
    </source>
</evidence>
<evidence type="ECO:0000256" key="6">
    <source>
        <dbReference type="ARBA" id="ARBA00022741"/>
    </source>
</evidence>
<comment type="caution">
    <text evidence="10">Lacks conserved residue(s) required for the propagation of feature annotation.</text>
</comment>
<evidence type="ECO:0000256" key="5">
    <source>
        <dbReference type="ARBA" id="ARBA00022679"/>
    </source>
</evidence>
<comment type="caution">
    <text evidence="11">The sequence shown here is derived from an EMBL/GenBank/DDBJ whole genome shotgun (WGS) entry which is preliminary data.</text>
</comment>
<evidence type="ECO:0000256" key="3">
    <source>
        <dbReference type="ARBA" id="ARBA00022517"/>
    </source>
</evidence>
<comment type="catalytic activity">
    <reaction evidence="10">
        <text>ATP + H2O = ADP + phosphate + H(+)</text>
        <dbReference type="Rhea" id="RHEA:13065"/>
        <dbReference type="ChEBI" id="CHEBI:15377"/>
        <dbReference type="ChEBI" id="CHEBI:15378"/>
        <dbReference type="ChEBI" id="CHEBI:30616"/>
        <dbReference type="ChEBI" id="CHEBI:43474"/>
        <dbReference type="ChEBI" id="CHEBI:456216"/>
    </reaction>
</comment>
<keyword evidence="5 10" id="KW-0808">Transferase</keyword>
<dbReference type="GO" id="GO:0042274">
    <property type="term" value="P:ribosomal small subunit biogenesis"/>
    <property type="evidence" value="ECO:0007669"/>
    <property type="project" value="UniProtKB-UniRule"/>
</dbReference>
<dbReference type="GO" id="GO:0016887">
    <property type="term" value="F:ATP hydrolysis activity"/>
    <property type="evidence" value="ECO:0007669"/>
    <property type="project" value="UniProtKB-UniRule"/>
</dbReference>
<comment type="catalytic activity">
    <reaction evidence="1 10">
        <text>AMP + ATP = 2 ADP</text>
        <dbReference type="Rhea" id="RHEA:12973"/>
        <dbReference type="ChEBI" id="CHEBI:30616"/>
        <dbReference type="ChEBI" id="CHEBI:456215"/>
        <dbReference type="ChEBI" id="CHEBI:456216"/>
        <dbReference type="EC" id="2.7.4.3"/>
    </reaction>
</comment>
<proteinExistence type="inferred from homology"/>
<dbReference type="Proteomes" id="UP001061958">
    <property type="component" value="Unassembled WGS sequence"/>
</dbReference>
<keyword evidence="12" id="KW-1185">Reference proteome</keyword>
<feature type="region of interest" description="LID" evidence="10">
    <location>
        <begin position="124"/>
        <end position="134"/>
    </location>
</feature>
<keyword evidence="9 10" id="KW-0539">Nucleus</keyword>
<dbReference type="EMBL" id="BQMJ01000037">
    <property type="protein sequence ID" value="GJQ12800.1"/>
    <property type="molecule type" value="Genomic_DNA"/>
</dbReference>
<name>A0A9C7PYL2_9RHOD</name>
<reference evidence="11" key="2">
    <citation type="submission" date="2022-01" db="EMBL/GenBank/DDBJ databases">
        <authorList>
            <person name="Hirooka S."/>
            <person name="Miyagishima S.Y."/>
        </authorList>
    </citation>
    <scope>NUCLEOTIDE SEQUENCE</scope>
    <source>
        <strain evidence="11">NBRC 102759</strain>
    </source>
</reference>
<dbReference type="InterPro" id="IPR020618">
    <property type="entry name" value="Adenyl_kinase_AK6"/>
</dbReference>
<evidence type="ECO:0000256" key="10">
    <source>
        <dbReference type="HAMAP-Rule" id="MF_03173"/>
    </source>
</evidence>
<feature type="binding site" evidence="10">
    <location>
        <position position="29"/>
    </location>
    <ligand>
        <name>ATP</name>
        <dbReference type="ChEBI" id="CHEBI:30616"/>
    </ligand>
</feature>
<comment type="function">
    <text evidence="10">Broad-specificity nucleoside monophosphate (NMP) kinase that catalyzes the reversible transfer of the terminal phosphate group between nucleoside triphosphates and monophosphates. Has also ATPase activity. Involved in the late cytoplasmic maturation steps of the 40S ribosomal particles, specifically 18S rRNA maturation. While NMP activity is not required for ribosome maturation, ATPase activity is. Associates transiently with small ribosomal subunit protein uS11. ATP hydrolysis breaks the interaction with uS11. May temporarily remove uS11 from the ribosome to enable a conformational change of the ribosomal RNA that is needed for the final maturation step of the small ribosomal subunit. Its NMP activity may have a role in nuclear energy homeostasis.</text>
</comment>
<dbReference type="GO" id="GO:0005737">
    <property type="term" value="C:cytoplasm"/>
    <property type="evidence" value="ECO:0007669"/>
    <property type="project" value="UniProtKB-SubCell"/>
</dbReference>
<gene>
    <name evidence="11" type="ORF">GpartN1_g4591.t1</name>
</gene>
<dbReference type="EC" id="2.7.4.3" evidence="10"/>
<protein>
    <recommendedName>
        <fullName evidence="10">Adenylate kinase isoenzyme 6 homolog</fullName>
        <shortName evidence="10">AK6</shortName>
        <ecNumber evidence="10">2.7.4.3</ecNumber>
    </recommendedName>
    <alternativeName>
        <fullName evidence="10">Dual activity adenylate kinase/ATPase</fullName>
        <shortName evidence="10">AK/ATPase</shortName>
    </alternativeName>
</protein>
<dbReference type="GO" id="GO:0006364">
    <property type="term" value="P:rRNA processing"/>
    <property type="evidence" value="ECO:0007669"/>
    <property type="project" value="UniProtKB-KW"/>
</dbReference>
<dbReference type="AlphaFoldDB" id="A0A9C7PYL2"/>
<comment type="subcellular location">
    <subcellularLocation>
        <location evidence="10">Cytoplasm</location>
    </subcellularLocation>
    <subcellularLocation>
        <location evidence="10">Nucleus</location>
    </subcellularLocation>
</comment>